<evidence type="ECO:0000313" key="7">
    <source>
        <dbReference type="Proteomes" id="UP001497623"/>
    </source>
</evidence>
<dbReference type="InterPro" id="IPR007889">
    <property type="entry name" value="HTH_Psq"/>
</dbReference>
<comment type="caution">
    <text evidence="6">The sequence shown here is derived from an EMBL/GenBank/DDBJ whole genome shotgun (WGS) entry which is preliminary data.</text>
</comment>
<evidence type="ECO:0000256" key="1">
    <source>
        <dbReference type="ARBA" id="ARBA00004123"/>
    </source>
</evidence>
<evidence type="ECO:0000256" key="3">
    <source>
        <dbReference type="ARBA" id="ARBA00023242"/>
    </source>
</evidence>
<feature type="region of interest" description="Disordered" evidence="4">
    <location>
        <begin position="32"/>
        <end position="99"/>
    </location>
</feature>
<dbReference type="PANTHER" id="PTHR19303">
    <property type="entry name" value="TRANSPOSON"/>
    <property type="match status" value="1"/>
</dbReference>
<evidence type="ECO:0000313" key="6">
    <source>
        <dbReference type="EMBL" id="CAL4065317.1"/>
    </source>
</evidence>
<keyword evidence="7" id="KW-1185">Reference proteome</keyword>
<feature type="compositionally biased region" description="Acidic residues" evidence="4">
    <location>
        <begin position="72"/>
        <end position="90"/>
    </location>
</feature>
<dbReference type="GO" id="GO:0003677">
    <property type="term" value="F:DNA binding"/>
    <property type="evidence" value="ECO:0007669"/>
    <property type="project" value="UniProtKB-KW"/>
</dbReference>
<dbReference type="InterPro" id="IPR009057">
    <property type="entry name" value="Homeodomain-like_sf"/>
</dbReference>
<dbReference type="InterPro" id="IPR006600">
    <property type="entry name" value="HTH_CenpB_DNA-bd_dom"/>
</dbReference>
<feature type="compositionally biased region" description="Basic and acidic residues" evidence="4">
    <location>
        <begin position="49"/>
        <end position="70"/>
    </location>
</feature>
<sequence>MMEEEPVKEDLKREVEECVDLRNYCGREENQSNRFKRCVQEEDEEDDNHDNHEIPENQDKQNHSEEKNEAELQAETDTFDDDDLNVENDESTSKHNIRKSKKKALLLKTTAYLDIDETLKAVTRKRRNDMTLKDKVRLIEMMEAKTKPAQGKIASHFNISQSQVSRIQKNRDAIIEEWCKLKNPARKRSRIGNAGNVEYKLLDWYEKVKKEEDWPAISGPILMEKARVIAQEEGIDFKPTDGWLGRWKERNGITLKRFKDKDGSISARKLGNHWKRYMFVKATKDTSPNDLWVMDEVSFVYNLLPDFLNSQQHFHPEKLIAIMAFNLTGTERRDPMLIGSSQNISSFPLPIPYQYSSEVKISKEHFAQWLRNWDRSLRTQKRKIILLMKKRDHHPDNLHLFNISIIFFPPGTESVLQPFQFGITETFISLYRTQNNKHHLTAKKIQVCDIQQMIVSVLDAVYMIARSWKHISPDSLIKGVVKTGLSKDIQSLNNSDQVAPPPGVSQQDFDKFARYNEAGTVDDSKKCQSNTDNCEERSVSQEPVDVMITPETNVLQNQESIKSKQYLPDANALSESLPNVSEALLACQVIRKYLQRKGGHIHNEFSIVESAIENDMITDCRSDLSKEMAPDQLYDPRSVHSLISQKGKIERIINSQQQIQELPNSTEIKRNNSIANQPSIVNSSPESVSARIVAENNTVNANNLQGQEMHHPHYQRHPSANAIYSTDRHEQHHHHRSEASRVEFGSELKPVTTIRYPVISQHSSKMQVDYRTDLSPHNQFWRQIRIKTNAQSYSGNTGAVHCGWWNIRATGVAREVVASHLSQHHANTVRGLNLDDISPFLVFVNKSSDTSTHPTHRDVTTFHYLFSQKAYTE</sequence>
<keyword evidence="2" id="KW-0238">DNA-binding</keyword>
<evidence type="ECO:0000256" key="4">
    <source>
        <dbReference type="SAM" id="MobiDB-lite"/>
    </source>
</evidence>
<dbReference type="InterPro" id="IPR004875">
    <property type="entry name" value="DDE_SF_endonuclease_dom"/>
</dbReference>
<dbReference type="Gene3D" id="1.10.10.60">
    <property type="entry name" value="Homeodomain-like"/>
    <property type="match status" value="2"/>
</dbReference>
<dbReference type="GO" id="GO:0005634">
    <property type="term" value="C:nucleus"/>
    <property type="evidence" value="ECO:0007669"/>
    <property type="project" value="UniProtKB-SubCell"/>
</dbReference>
<dbReference type="EMBL" id="CAXKWB010001736">
    <property type="protein sequence ID" value="CAL4065317.1"/>
    <property type="molecule type" value="Genomic_DNA"/>
</dbReference>
<dbReference type="Pfam" id="PF04218">
    <property type="entry name" value="CENP-B_N"/>
    <property type="match status" value="1"/>
</dbReference>
<dbReference type="Pfam" id="PF03221">
    <property type="entry name" value="HTH_Tnp_Tc5"/>
    <property type="match status" value="1"/>
</dbReference>
<dbReference type="Proteomes" id="UP001497623">
    <property type="component" value="Unassembled WGS sequence"/>
</dbReference>
<feature type="region of interest" description="Disordered" evidence="4">
    <location>
        <begin position="522"/>
        <end position="542"/>
    </location>
</feature>
<dbReference type="InterPro" id="IPR050863">
    <property type="entry name" value="CenT-Element_Derived"/>
</dbReference>
<gene>
    <name evidence="6" type="ORF">MNOR_LOCUS4691</name>
</gene>
<dbReference type="PANTHER" id="PTHR19303:SF73">
    <property type="entry name" value="PROTEIN PDC2"/>
    <property type="match status" value="1"/>
</dbReference>
<name>A0AAV2PX11_MEGNR</name>
<dbReference type="SUPFAM" id="SSF46689">
    <property type="entry name" value="Homeodomain-like"/>
    <property type="match status" value="2"/>
</dbReference>
<dbReference type="PROSITE" id="PS51253">
    <property type="entry name" value="HTH_CENPB"/>
    <property type="match status" value="1"/>
</dbReference>
<keyword evidence="3" id="KW-0539">Nucleus</keyword>
<dbReference type="AlphaFoldDB" id="A0AAV2PX11"/>
<accession>A0AAV2PX11</accession>
<organism evidence="6 7">
    <name type="scientific">Meganyctiphanes norvegica</name>
    <name type="common">Northern krill</name>
    <name type="synonym">Thysanopoda norvegica</name>
    <dbReference type="NCBI Taxonomy" id="48144"/>
    <lineage>
        <taxon>Eukaryota</taxon>
        <taxon>Metazoa</taxon>
        <taxon>Ecdysozoa</taxon>
        <taxon>Arthropoda</taxon>
        <taxon>Crustacea</taxon>
        <taxon>Multicrustacea</taxon>
        <taxon>Malacostraca</taxon>
        <taxon>Eumalacostraca</taxon>
        <taxon>Eucarida</taxon>
        <taxon>Euphausiacea</taxon>
        <taxon>Euphausiidae</taxon>
        <taxon>Meganyctiphanes</taxon>
    </lineage>
</organism>
<evidence type="ECO:0000259" key="5">
    <source>
        <dbReference type="PROSITE" id="PS51253"/>
    </source>
</evidence>
<reference evidence="6 7" key="1">
    <citation type="submission" date="2024-05" db="EMBL/GenBank/DDBJ databases">
        <authorList>
            <person name="Wallberg A."/>
        </authorList>
    </citation>
    <scope>NUCLEOTIDE SEQUENCE [LARGE SCALE GENOMIC DNA]</scope>
</reference>
<comment type="subcellular location">
    <subcellularLocation>
        <location evidence="1">Nucleus</location>
    </subcellularLocation>
</comment>
<dbReference type="SMART" id="SM00674">
    <property type="entry name" value="CENPB"/>
    <property type="match status" value="1"/>
</dbReference>
<feature type="non-terminal residue" evidence="6">
    <location>
        <position position="873"/>
    </location>
</feature>
<feature type="domain" description="HTH CENPB-type" evidence="5">
    <location>
        <begin position="185"/>
        <end position="257"/>
    </location>
</feature>
<protein>
    <recommendedName>
        <fullName evidence="5">HTH CENPB-type domain-containing protein</fullName>
    </recommendedName>
</protein>
<proteinExistence type="predicted"/>
<dbReference type="Pfam" id="PF03184">
    <property type="entry name" value="DDE_1"/>
    <property type="match status" value="1"/>
</dbReference>
<evidence type="ECO:0000256" key="2">
    <source>
        <dbReference type="ARBA" id="ARBA00023125"/>
    </source>
</evidence>